<keyword evidence="2 4" id="KW-1133">Transmembrane helix</keyword>
<comment type="caution">
    <text evidence="6">The sequence shown here is derived from an EMBL/GenBank/DDBJ whole genome shotgun (WGS) entry which is preliminary data.</text>
</comment>
<evidence type="ECO:0000256" key="3">
    <source>
        <dbReference type="ARBA" id="ARBA00023136"/>
    </source>
</evidence>
<evidence type="ECO:0000256" key="2">
    <source>
        <dbReference type="ARBA" id="ARBA00022989"/>
    </source>
</evidence>
<sequence length="74" mass="8091">MNTLLVILLVLAMIATVGALVRGVVILLKTKEHELMSGTGPTHSGLQQNKAMRARIMFQALAVLIVVLLLMLRR</sequence>
<evidence type="ECO:0000313" key="6">
    <source>
        <dbReference type="EMBL" id="MBU3078197.1"/>
    </source>
</evidence>
<gene>
    <name evidence="6" type="ORF">KOF26_09990</name>
</gene>
<evidence type="ECO:0000256" key="1">
    <source>
        <dbReference type="ARBA" id="ARBA00022692"/>
    </source>
</evidence>
<protein>
    <submittedName>
        <fullName evidence="6">Twin transmembrane helix small protein</fullName>
    </submittedName>
</protein>
<organism evidence="6 7">
    <name type="scientific">Sphingomonas quercus</name>
    <dbReference type="NCBI Taxonomy" id="2842451"/>
    <lineage>
        <taxon>Bacteria</taxon>
        <taxon>Pseudomonadati</taxon>
        <taxon>Pseudomonadota</taxon>
        <taxon>Alphaproteobacteria</taxon>
        <taxon>Sphingomonadales</taxon>
        <taxon>Sphingomonadaceae</taxon>
        <taxon>Sphingomonas</taxon>
    </lineage>
</organism>
<accession>A0ABS6BIQ7</accession>
<dbReference type="Proteomes" id="UP000776276">
    <property type="component" value="Unassembled WGS sequence"/>
</dbReference>
<proteinExistence type="predicted"/>
<dbReference type="InterPro" id="IPR007667">
    <property type="entry name" value="Hypoxia_induced_domain"/>
</dbReference>
<keyword evidence="3 4" id="KW-0472">Membrane</keyword>
<evidence type="ECO:0000313" key="7">
    <source>
        <dbReference type="Proteomes" id="UP000776276"/>
    </source>
</evidence>
<dbReference type="PROSITE" id="PS51503">
    <property type="entry name" value="HIG1"/>
    <property type="match status" value="1"/>
</dbReference>
<evidence type="ECO:0000259" key="5">
    <source>
        <dbReference type="PROSITE" id="PS51503"/>
    </source>
</evidence>
<reference evidence="6 7" key="1">
    <citation type="submission" date="2021-06" db="EMBL/GenBank/DDBJ databases">
        <title>Sphingomonas sp. XMGL2, whole genome shotgun sequencing project.</title>
        <authorList>
            <person name="Zhao G."/>
            <person name="Shen L."/>
        </authorList>
    </citation>
    <scope>NUCLEOTIDE SEQUENCE [LARGE SCALE GENOMIC DNA]</scope>
    <source>
        <strain evidence="6 7">XMGL2</strain>
    </source>
</reference>
<evidence type="ECO:0000256" key="4">
    <source>
        <dbReference type="SAM" id="Phobius"/>
    </source>
</evidence>
<keyword evidence="7" id="KW-1185">Reference proteome</keyword>
<dbReference type="EMBL" id="JAHKRT010000004">
    <property type="protein sequence ID" value="MBU3078197.1"/>
    <property type="molecule type" value="Genomic_DNA"/>
</dbReference>
<dbReference type="NCBIfam" id="NF033233">
    <property type="entry name" value="twin_helix"/>
    <property type="match status" value="1"/>
</dbReference>
<keyword evidence="1 4" id="KW-0812">Transmembrane</keyword>
<feature type="transmembrane region" description="Helical" evidence="4">
    <location>
        <begin position="56"/>
        <end position="72"/>
    </location>
</feature>
<feature type="domain" description="HIG1" evidence="5">
    <location>
        <begin position="1"/>
        <end position="74"/>
    </location>
</feature>
<name>A0ABS6BIQ7_9SPHN</name>
<dbReference type="RefSeq" id="WP_216323934.1">
    <property type="nucleotide sequence ID" value="NZ_JAHKRT010000004.1"/>
</dbReference>
<dbReference type="Pfam" id="PF04588">
    <property type="entry name" value="HIG_1_N"/>
    <property type="match status" value="1"/>
</dbReference>